<organism evidence="1 2">
    <name type="scientific">Sphingobium herbicidovorans (strain ATCC 700291 / DSM 11019 / CCUG 56400 / KCTC 2939 / LMG 18315 / NBRC 16415 / MH)</name>
    <name type="common">Sphingomonas herbicidovorans</name>
    <dbReference type="NCBI Taxonomy" id="1219045"/>
    <lineage>
        <taxon>Bacteria</taxon>
        <taxon>Pseudomonadati</taxon>
        <taxon>Pseudomonadota</taxon>
        <taxon>Alphaproteobacteria</taxon>
        <taxon>Sphingomonadales</taxon>
        <taxon>Sphingomonadaceae</taxon>
        <taxon>Sphingobium</taxon>
    </lineage>
</organism>
<protein>
    <submittedName>
        <fullName evidence="1">Carbamoyl-phosphate synthase subunit L</fullName>
    </submittedName>
</protein>
<dbReference type="AlphaFoldDB" id="A0A086PF92"/>
<reference evidence="1" key="1">
    <citation type="submission" date="2014-08" db="EMBL/GenBank/DDBJ databases">
        <title>Draft genome sequences of Sphingobium herbicidovorans.</title>
        <authorList>
            <person name="Gan H.M."/>
            <person name="Gan H.Y."/>
            <person name="Savka M.A."/>
        </authorList>
    </citation>
    <scope>NUCLEOTIDE SEQUENCE [LARGE SCALE GENOMIC DNA]</scope>
    <source>
        <strain evidence="1">NBRC 16415</strain>
    </source>
</reference>
<evidence type="ECO:0000313" key="1">
    <source>
        <dbReference type="EMBL" id="KFG92060.1"/>
    </source>
</evidence>
<dbReference type="Proteomes" id="UP000024284">
    <property type="component" value="Unassembled WGS sequence"/>
</dbReference>
<dbReference type="EMBL" id="JFZA02000001">
    <property type="protein sequence ID" value="KFG92060.1"/>
    <property type="molecule type" value="Genomic_DNA"/>
</dbReference>
<dbReference type="eggNOG" id="COG4770">
    <property type="taxonomic scope" value="Bacteria"/>
</dbReference>
<gene>
    <name evidence="1" type="ORF">BV98_000311</name>
</gene>
<dbReference type="STRING" id="76947.GCA_002080435_00707"/>
<proteinExistence type="predicted"/>
<comment type="caution">
    <text evidence="1">The sequence shown here is derived from an EMBL/GenBank/DDBJ whole genome shotgun (WGS) entry which is preliminary data.</text>
</comment>
<accession>A0A086PF92</accession>
<keyword evidence="2" id="KW-1185">Reference proteome</keyword>
<evidence type="ECO:0000313" key="2">
    <source>
        <dbReference type="Proteomes" id="UP000024284"/>
    </source>
</evidence>
<sequence length="41" mass="4167">MGMKDAAKRLMIDAGVPVTPGYLGEGQYGAMLQAEASAIGP</sequence>
<dbReference type="PATRIC" id="fig|1219045.3.peg.314"/>
<name>A0A086PF92_SPHHM</name>